<reference evidence="8 9" key="2">
    <citation type="submission" date="2018-11" db="EMBL/GenBank/DDBJ databases">
        <authorList>
            <consortium name="Pathogen Informatics"/>
        </authorList>
    </citation>
    <scope>NUCLEOTIDE SEQUENCE [LARGE SCALE GENOMIC DNA]</scope>
</reference>
<feature type="transmembrane region" description="Helical" evidence="7">
    <location>
        <begin position="41"/>
        <end position="61"/>
    </location>
</feature>
<accession>A0A0R3T3E5</accession>
<dbReference type="PANTHER" id="PTHR20955">
    <property type="entry name" value="PROTEIN JAGUNAL HOMOLOG 1"/>
    <property type="match status" value="1"/>
</dbReference>
<dbReference type="GO" id="GO:0005789">
    <property type="term" value="C:endoplasmic reticulum membrane"/>
    <property type="evidence" value="ECO:0007669"/>
    <property type="project" value="UniProtKB-SubCell"/>
</dbReference>
<dbReference type="WBParaSite" id="HNAJ_0000152401-mRNA-1">
    <property type="protein sequence ID" value="HNAJ_0000152401-mRNA-1"/>
    <property type="gene ID" value="HNAJ_0000152401"/>
</dbReference>
<dbReference type="GO" id="GO:0016192">
    <property type="term" value="P:vesicle-mediated transport"/>
    <property type="evidence" value="ECO:0007669"/>
    <property type="project" value="TreeGrafter"/>
</dbReference>
<feature type="transmembrane region" description="Helical" evidence="7">
    <location>
        <begin position="81"/>
        <end position="101"/>
    </location>
</feature>
<proteinExistence type="inferred from homology"/>
<keyword evidence="3 7" id="KW-0812">Transmembrane</keyword>
<dbReference type="OrthoDB" id="8914197at2759"/>
<evidence type="ECO:0000256" key="3">
    <source>
        <dbReference type="ARBA" id="ARBA00022692"/>
    </source>
</evidence>
<dbReference type="Proteomes" id="UP000278807">
    <property type="component" value="Unassembled WGS sequence"/>
</dbReference>
<evidence type="ECO:0000256" key="2">
    <source>
        <dbReference type="ARBA" id="ARBA00008462"/>
    </source>
</evidence>
<gene>
    <name evidence="8" type="ORF">HNAJ_LOCUS1523</name>
</gene>
<evidence type="ECO:0000256" key="7">
    <source>
        <dbReference type="SAM" id="Phobius"/>
    </source>
</evidence>
<evidence type="ECO:0000256" key="6">
    <source>
        <dbReference type="ARBA" id="ARBA00023136"/>
    </source>
</evidence>
<reference evidence="10" key="1">
    <citation type="submission" date="2017-02" db="UniProtKB">
        <authorList>
            <consortium name="WormBaseParasite"/>
        </authorList>
    </citation>
    <scope>IDENTIFICATION</scope>
</reference>
<dbReference type="InterPro" id="IPR009787">
    <property type="entry name" value="Jagunal"/>
</dbReference>
<comment type="subcellular location">
    <subcellularLocation>
        <location evidence="1">Endoplasmic reticulum membrane</location>
        <topology evidence="1">Multi-pass membrane protein</topology>
    </subcellularLocation>
</comment>
<name>A0A0R3T3E5_RODNA</name>
<evidence type="ECO:0000256" key="1">
    <source>
        <dbReference type="ARBA" id="ARBA00004477"/>
    </source>
</evidence>
<keyword evidence="9" id="KW-1185">Reference proteome</keyword>
<evidence type="ECO:0000313" key="10">
    <source>
        <dbReference type="WBParaSite" id="HNAJ_0000152401-mRNA-1"/>
    </source>
</evidence>
<evidence type="ECO:0000256" key="5">
    <source>
        <dbReference type="ARBA" id="ARBA00022989"/>
    </source>
</evidence>
<dbReference type="GO" id="GO:0007029">
    <property type="term" value="P:endoplasmic reticulum organization"/>
    <property type="evidence" value="ECO:0007669"/>
    <property type="project" value="InterPro"/>
</dbReference>
<dbReference type="EMBL" id="UZAE01000601">
    <property type="protein sequence ID" value="VDN97382.1"/>
    <property type="molecule type" value="Genomic_DNA"/>
</dbReference>
<evidence type="ECO:0000313" key="9">
    <source>
        <dbReference type="Proteomes" id="UP000278807"/>
    </source>
</evidence>
<dbReference type="Pfam" id="PF07086">
    <property type="entry name" value="Jagunal"/>
    <property type="match status" value="1"/>
</dbReference>
<dbReference type="PANTHER" id="PTHR20955:SF1">
    <property type="entry name" value="PROTEIN JAGUNAL HOMOLOG 1"/>
    <property type="match status" value="1"/>
</dbReference>
<evidence type="ECO:0000256" key="4">
    <source>
        <dbReference type="ARBA" id="ARBA00022824"/>
    </source>
</evidence>
<comment type="similarity">
    <text evidence="2">Belongs to the jagunal family.</text>
</comment>
<feature type="transmembrane region" description="Helical" evidence="7">
    <location>
        <begin position="113"/>
        <end position="133"/>
    </location>
</feature>
<keyword evidence="6 7" id="KW-0472">Membrane</keyword>
<keyword evidence="5 7" id="KW-1133">Transmembrane helix</keyword>
<feature type="transmembrane region" description="Helical" evidence="7">
    <location>
        <begin position="153"/>
        <end position="174"/>
    </location>
</feature>
<dbReference type="AlphaFoldDB" id="A0A0R3T3E5"/>
<sequence>MASRFGSRPAGSDGSDFQHRECVVEPYNQSPLFKRRLRTTFTLHIAIWLLVAVKVLPEVLFKFGLISRAIIRRYGLPPNELWEYAWLFGSILPVIFGHFAFPKNRIYLIRFSLIGTIVFGFVPIMMGCFLRAFELMDFYYTKNSRHDFFRFPFVVILYIFFSIAFQIHCFELYFSYKLMSMWSRLSKKNA</sequence>
<protein>
    <submittedName>
        <fullName evidence="10">Protein jagunal</fullName>
    </submittedName>
</protein>
<organism evidence="10">
    <name type="scientific">Rodentolepis nana</name>
    <name type="common">Dwarf tapeworm</name>
    <name type="synonym">Hymenolepis nana</name>
    <dbReference type="NCBI Taxonomy" id="102285"/>
    <lineage>
        <taxon>Eukaryota</taxon>
        <taxon>Metazoa</taxon>
        <taxon>Spiralia</taxon>
        <taxon>Lophotrochozoa</taxon>
        <taxon>Platyhelminthes</taxon>
        <taxon>Cestoda</taxon>
        <taxon>Eucestoda</taxon>
        <taxon>Cyclophyllidea</taxon>
        <taxon>Hymenolepididae</taxon>
        <taxon>Rodentolepis</taxon>
    </lineage>
</organism>
<dbReference type="STRING" id="102285.A0A0R3T3E5"/>
<evidence type="ECO:0000313" key="8">
    <source>
        <dbReference type="EMBL" id="VDN97382.1"/>
    </source>
</evidence>
<keyword evidence="4" id="KW-0256">Endoplasmic reticulum</keyword>